<gene>
    <name evidence="13" type="primary">ccmD</name>
    <name evidence="13" type="ORF">COC19_02910</name>
</gene>
<comment type="function">
    <text evidence="1 12">Required for the export of heme to the periplasm for the biogenesis of c-type cytochromes.</text>
</comment>
<dbReference type="EMBL" id="NVQR01000040">
    <property type="protein sequence ID" value="PCH62418.1"/>
    <property type="molecule type" value="Genomic_DNA"/>
</dbReference>
<keyword evidence="11 12" id="KW-0472">Membrane</keyword>
<keyword evidence="6 12" id="KW-1003">Cell membrane</keyword>
<keyword evidence="10 12" id="KW-1133">Transmembrane helix</keyword>
<evidence type="ECO:0000313" key="14">
    <source>
        <dbReference type="Proteomes" id="UP000218172"/>
    </source>
</evidence>
<evidence type="ECO:0000256" key="2">
    <source>
        <dbReference type="ARBA" id="ARBA00004377"/>
    </source>
</evidence>
<evidence type="ECO:0000256" key="9">
    <source>
        <dbReference type="ARBA" id="ARBA00022748"/>
    </source>
</evidence>
<comment type="similarity">
    <text evidence="3 12">Belongs to the CcmD/CycX/HelD family.</text>
</comment>
<dbReference type="InterPro" id="IPR052075">
    <property type="entry name" value="Heme_exporter_D"/>
</dbReference>
<reference evidence="14" key="1">
    <citation type="submission" date="2017-08" db="EMBL/GenBank/DDBJ databases">
        <title>A dynamic microbial community with high functional redundancy inhabits the cold, oxic subseafloor aquifer.</title>
        <authorList>
            <person name="Tully B.J."/>
            <person name="Wheat C.G."/>
            <person name="Glazer B.T."/>
            <person name="Huber J.A."/>
        </authorList>
    </citation>
    <scope>NUCLEOTIDE SEQUENCE [LARGE SCALE GENOMIC DNA]</scope>
</reference>
<dbReference type="AlphaFoldDB" id="A0A2A4MRD0"/>
<dbReference type="GO" id="GO:0017004">
    <property type="term" value="P:cytochrome complex assembly"/>
    <property type="evidence" value="ECO:0007669"/>
    <property type="project" value="UniProtKB-KW"/>
</dbReference>
<dbReference type="GO" id="GO:1903607">
    <property type="term" value="P:cytochrome c biosynthetic process"/>
    <property type="evidence" value="ECO:0007669"/>
    <property type="project" value="TreeGrafter"/>
</dbReference>
<proteinExistence type="inferred from homology"/>
<evidence type="ECO:0000256" key="5">
    <source>
        <dbReference type="ARBA" id="ARBA00022448"/>
    </source>
</evidence>
<evidence type="ECO:0000256" key="6">
    <source>
        <dbReference type="ARBA" id="ARBA00022475"/>
    </source>
</evidence>
<keyword evidence="5 12" id="KW-0813">Transport</keyword>
<comment type="caution">
    <text evidence="13">The sequence shown here is derived from an EMBL/GenBank/DDBJ whole genome shotgun (WGS) entry which is preliminary data.</text>
</comment>
<evidence type="ECO:0000256" key="4">
    <source>
        <dbReference type="ARBA" id="ARBA00016461"/>
    </source>
</evidence>
<dbReference type="Pfam" id="PF04995">
    <property type="entry name" value="CcmD"/>
    <property type="match status" value="1"/>
</dbReference>
<evidence type="ECO:0000256" key="10">
    <source>
        <dbReference type="ARBA" id="ARBA00022989"/>
    </source>
</evidence>
<evidence type="ECO:0000256" key="11">
    <source>
        <dbReference type="ARBA" id="ARBA00023136"/>
    </source>
</evidence>
<dbReference type="NCBIfam" id="TIGR03141">
    <property type="entry name" value="cytochro_ccmD"/>
    <property type="match status" value="1"/>
</dbReference>
<evidence type="ECO:0000313" key="13">
    <source>
        <dbReference type="EMBL" id="PCH62418.1"/>
    </source>
</evidence>
<dbReference type="GO" id="GO:0015886">
    <property type="term" value="P:heme transport"/>
    <property type="evidence" value="ECO:0007669"/>
    <property type="project" value="InterPro"/>
</dbReference>
<dbReference type="GO" id="GO:0005886">
    <property type="term" value="C:plasma membrane"/>
    <property type="evidence" value="ECO:0007669"/>
    <property type="project" value="UniProtKB-SubCell"/>
</dbReference>
<evidence type="ECO:0000256" key="3">
    <source>
        <dbReference type="ARBA" id="ARBA00008741"/>
    </source>
</evidence>
<dbReference type="PANTHER" id="PTHR37531:SF1">
    <property type="entry name" value="HEME EXPORTER PROTEIN D"/>
    <property type="match status" value="1"/>
</dbReference>
<accession>A0A2A4MRD0</accession>
<keyword evidence="7 12" id="KW-0997">Cell inner membrane</keyword>
<comment type="subcellular location">
    <subcellularLocation>
        <location evidence="2 12">Cell inner membrane</location>
        <topology evidence="2 12">Single-pass membrane protein</topology>
    </subcellularLocation>
</comment>
<keyword evidence="8 12" id="KW-0812">Transmembrane</keyword>
<dbReference type="InterPro" id="IPR007078">
    <property type="entry name" value="Haem_export_protD_CcmD"/>
</dbReference>
<evidence type="ECO:0000256" key="8">
    <source>
        <dbReference type="ARBA" id="ARBA00022692"/>
    </source>
</evidence>
<evidence type="ECO:0000256" key="7">
    <source>
        <dbReference type="ARBA" id="ARBA00022519"/>
    </source>
</evidence>
<dbReference type="Proteomes" id="UP000218172">
    <property type="component" value="Unassembled WGS sequence"/>
</dbReference>
<evidence type="ECO:0000256" key="12">
    <source>
        <dbReference type="RuleBase" id="RU363101"/>
    </source>
</evidence>
<keyword evidence="9 12" id="KW-0201">Cytochrome c-type biogenesis</keyword>
<organism evidence="13 14">
    <name type="scientific">SAR86 cluster bacterium</name>
    <dbReference type="NCBI Taxonomy" id="2030880"/>
    <lineage>
        <taxon>Bacteria</taxon>
        <taxon>Pseudomonadati</taxon>
        <taxon>Pseudomonadota</taxon>
        <taxon>Gammaproteobacteria</taxon>
        <taxon>SAR86 cluster</taxon>
    </lineage>
</organism>
<evidence type="ECO:0000256" key="1">
    <source>
        <dbReference type="ARBA" id="ARBA00002442"/>
    </source>
</evidence>
<feature type="transmembrane region" description="Helical" evidence="12">
    <location>
        <begin position="20"/>
        <end position="39"/>
    </location>
</feature>
<protein>
    <recommendedName>
        <fullName evidence="4 12">Heme exporter protein D</fullName>
    </recommendedName>
</protein>
<sequence>MQFASFAGFLSMGGYGLYVWSSYLAFAVFLIANLIFPLLERRRVRKNTIRYLENNPPETRNTKD</sequence>
<dbReference type="PANTHER" id="PTHR37531">
    <property type="entry name" value="HEME EXPORTER PROTEIN D"/>
    <property type="match status" value="1"/>
</dbReference>
<name>A0A2A4MRD0_9GAMM</name>